<dbReference type="AlphaFoldDB" id="A0A806JZC1"/>
<dbReference type="InterPro" id="IPR027417">
    <property type="entry name" value="P-loop_NTPase"/>
</dbReference>
<keyword evidence="4 8" id="KW-0547">Nucleotide-binding</keyword>
<dbReference type="EMBL" id="JQ844181">
    <property type="protein sequence ID" value="AGS52062.1"/>
    <property type="molecule type" value="Genomic_DNA"/>
</dbReference>
<comment type="similarity">
    <text evidence="1 8">Belongs to the thymidylate kinase family.</text>
</comment>
<keyword evidence="6 8" id="KW-0067">ATP-binding</keyword>
<feature type="domain" description="Thymidylate kinase-like" evidence="9">
    <location>
        <begin position="17"/>
        <end position="200"/>
    </location>
</feature>
<evidence type="ECO:0000256" key="3">
    <source>
        <dbReference type="ARBA" id="ARBA00022727"/>
    </source>
</evidence>
<dbReference type="GO" id="GO:0006235">
    <property type="term" value="P:dTTP biosynthetic process"/>
    <property type="evidence" value="ECO:0007669"/>
    <property type="project" value="UniProtKB-UniRule"/>
</dbReference>
<gene>
    <name evidence="8" type="primary">tmk</name>
</gene>
<dbReference type="InterPro" id="IPR039430">
    <property type="entry name" value="Thymidylate_kin-like_dom"/>
</dbReference>
<evidence type="ECO:0000256" key="4">
    <source>
        <dbReference type="ARBA" id="ARBA00022741"/>
    </source>
</evidence>
<proteinExistence type="inferred from homology"/>
<evidence type="ECO:0000256" key="8">
    <source>
        <dbReference type="HAMAP-Rule" id="MF_00165"/>
    </source>
</evidence>
<comment type="caution">
    <text evidence="8">Lacks conserved residue(s) required for the propagation of feature annotation.</text>
</comment>
<dbReference type="InterPro" id="IPR018095">
    <property type="entry name" value="Thymidylate_kin_CS"/>
</dbReference>
<dbReference type="NCBIfam" id="TIGR00041">
    <property type="entry name" value="DTMP_kinase"/>
    <property type="match status" value="1"/>
</dbReference>
<evidence type="ECO:0000256" key="2">
    <source>
        <dbReference type="ARBA" id="ARBA00022679"/>
    </source>
</evidence>
<name>A0A806JZC1_9BACT</name>
<dbReference type="EC" id="2.7.4.9" evidence="8"/>
<dbReference type="Gene3D" id="3.40.50.300">
    <property type="entry name" value="P-loop containing nucleotide triphosphate hydrolases"/>
    <property type="match status" value="1"/>
</dbReference>
<evidence type="ECO:0000256" key="7">
    <source>
        <dbReference type="ARBA" id="ARBA00048743"/>
    </source>
</evidence>
<keyword evidence="2 8" id="KW-0808">Transferase</keyword>
<evidence type="ECO:0000259" key="9">
    <source>
        <dbReference type="Pfam" id="PF02223"/>
    </source>
</evidence>
<dbReference type="Pfam" id="PF02223">
    <property type="entry name" value="Thymidylate_kin"/>
    <property type="match status" value="1"/>
</dbReference>
<dbReference type="GO" id="GO:0005737">
    <property type="term" value="C:cytoplasm"/>
    <property type="evidence" value="ECO:0007669"/>
    <property type="project" value="TreeGrafter"/>
</dbReference>
<dbReference type="HAMAP" id="MF_00165">
    <property type="entry name" value="Thymidylate_kinase"/>
    <property type="match status" value="1"/>
</dbReference>
<comment type="catalytic activity">
    <reaction evidence="7 8">
        <text>dTMP + ATP = dTDP + ADP</text>
        <dbReference type="Rhea" id="RHEA:13517"/>
        <dbReference type="ChEBI" id="CHEBI:30616"/>
        <dbReference type="ChEBI" id="CHEBI:58369"/>
        <dbReference type="ChEBI" id="CHEBI:63528"/>
        <dbReference type="ChEBI" id="CHEBI:456216"/>
        <dbReference type="EC" id="2.7.4.9"/>
    </reaction>
</comment>
<dbReference type="GO" id="GO:0005524">
    <property type="term" value="F:ATP binding"/>
    <property type="evidence" value="ECO:0007669"/>
    <property type="project" value="UniProtKB-UniRule"/>
</dbReference>
<evidence type="ECO:0000256" key="6">
    <source>
        <dbReference type="ARBA" id="ARBA00022840"/>
    </source>
</evidence>
<sequence length="215" mass="24138">MILFFQPMEIIPNFVVIEGGDGSGTTTQLTMLTERLKNSGNCPFFPTFEPTEGETGRLIRRALKKEIILTPQTLAMLFAADRNEHVYGPEGILEQANSGKLVICDRYVLSSLVYQGIECGDELPESLNAGFPAPHTMILLDIDPKIALERVKSRPAHEIYEYLEFQEKVREKYLSRLGYYQDTGTKTVTLDASKSAQEVAGEVWKIVSLMPIFKT</sequence>
<evidence type="ECO:0000256" key="5">
    <source>
        <dbReference type="ARBA" id="ARBA00022777"/>
    </source>
</evidence>
<dbReference type="PANTHER" id="PTHR10344:SF4">
    <property type="entry name" value="UMP-CMP KINASE 2, MITOCHONDRIAL"/>
    <property type="match status" value="1"/>
</dbReference>
<dbReference type="PANTHER" id="PTHR10344">
    <property type="entry name" value="THYMIDYLATE KINASE"/>
    <property type="match status" value="1"/>
</dbReference>
<dbReference type="GO" id="GO:0006233">
    <property type="term" value="P:dTDP biosynthetic process"/>
    <property type="evidence" value="ECO:0007669"/>
    <property type="project" value="InterPro"/>
</dbReference>
<dbReference type="GO" id="GO:0006227">
    <property type="term" value="P:dUDP biosynthetic process"/>
    <property type="evidence" value="ECO:0007669"/>
    <property type="project" value="TreeGrafter"/>
</dbReference>
<dbReference type="InterPro" id="IPR018094">
    <property type="entry name" value="Thymidylate_kinase"/>
</dbReference>
<protein>
    <recommendedName>
        <fullName evidence="8">Thymidylate kinase</fullName>
        <ecNumber evidence="8">2.7.4.9</ecNumber>
    </recommendedName>
    <alternativeName>
        <fullName evidence="8">dTMP kinase</fullName>
    </alternativeName>
</protein>
<evidence type="ECO:0000256" key="1">
    <source>
        <dbReference type="ARBA" id="ARBA00009776"/>
    </source>
</evidence>
<dbReference type="GO" id="GO:0004798">
    <property type="term" value="F:dTMP kinase activity"/>
    <property type="evidence" value="ECO:0007669"/>
    <property type="project" value="UniProtKB-UniRule"/>
</dbReference>
<dbReference type="CDD" id="cd01672">
    <property type="entry name" value="TMPK"/>
    <property type="match status" value="1"/>
</dbReference>
<organism evidence="10">
    <name type="scientific">uncultured bacterium contig00024</name>
    <dbReference type="NCBI Taxonomy" id="1181513"/>
    <lineage>
        <taxon>Bacteria</taxon>
        <taxon>environmental samples</taxon>
    </lineage>
</organism>
<dbReference type="PROSITE" id="PS01331">
    <property type="entry name" value="THYMIDYLATE_KINASE"/>
    <property type="match status" value="1"/>
</dbReference>
<evidence type="ECO:0000313" key="10">
    <source>
        <dbReference type="EMBL" id="AGS52062.1"/>
    </source>
</evidence>
<accession>A0A806JZC1</accession>
<keyword evidence="5 8" id="KW-0418">Kinase</keyword>
<dbReference type="SUPFAM" id="SSF52540">
    <property type="entry name" value="P-loop containing nucleoside triphosphate hydrolases"/>
    <property type="match status" value="1"/>
</dbReference>
<reference evidence="10" key="1">
    <citation type="submission" date="2012-03" db="EMBL/GenBank/DDBJ databases">
        <title>Functional metagenomics reveals considerable lignocellulase gene clusters in the gut microbiome of a wood-feeding higher termite.</title>
        <authorList>
            <person name="Liu N."/>
        </authorList>
    </citation>
    <scope>NUCLEOTIDE SEQUENCE</scope>
</reference>
<keyword evidence="3 8" id="KW-0545">Nucleotide biosynthesis</keyword>
<comment type="function">
    <text evidence="8">Phosphorylation of dTMP to form dTDP in both de novo and salvage pathways of dTTP synthesis.</text>
</comment>